<dbReference type="PROSITE" id="PS51782">
    <property type="entry name" value="LYSM"/>
    <property type="match status" value="1"/>
</dbReference>
<dbReference type="PANTHER" id="PTHR46756:SF18">
    <property type="entry name" value="GAS2-LIKE PROTEIN PICKLED EGGS"/>
    <property type="match status" value="1"/>
</dbReference>
<dbReference type="Gene3D" id="1.10.418.10">
    <property type="entry name" value="Calponin-like domain"/>
    <property type="match status" value="1"/>
</dbReference>
<evidence type="ECO:0000313" key="5">
    <source>
        <dbReference type="Proteomes" id="UP001497512"/>
    </source>
</evidence>
<dbReference type="EMBL" id="OZ019906">
    <property type="protein sequence ID" value="CAK9203584.1"/>
    <property type="molecule type" value="Genomic_DNA"/>
</dbReference>
<protein>
    <recommendedName>
        <fullName evidence="3">LysM domain-containing protein</fullName>
    </recommendedName>
</protein>
<dbReference type="Proteomes" id="UP001497512">
    <property type="component" value="Chromosome 14"/>
</dbReference>
<accession>A0ABP0TSN5</accession>
<evidence type="ECO:0000256" key="1">
    <source>
        <dbReference type="SAM" id="MobiDB-lite"/>
    </source>
</evidence>
<organism evidence="4 5">
    <name type="scientific">Sphagnum troendelagicum</name>
    <dbReference type="NCBI Taxonomy" id="128251"/>
    <lineage>
        <taxon>Eukaryota</taxon>
        <taxon>Viridiplantae</taxon>
        <taxon>Streptophyta</taxon>
        <taxon>Embryophyta</taxon>
        <taxon>Bryophyta</taxon>
        <taxon>Sphagnophytina</taxon>
        <taxon>Sphagnopsida</taxon>
        <taxon>Sphagnales</taxon>
        <taxon>Sphagnaceae</taxon>
        <taxon>Sphagnum</taxon>
    </lineage>
</organism>
<dbReference type="InterPro" id="IPR036779">
    <property type="entry name" value="LysM_dom_sf"/>
</dbReference>
<sequence>MEDCKTPRVSASASFRDSDIEFLQIQAREWLEAILREKLDEAQSLADLLADGSVLYRVSQIIREFMERKKSGIDNNNNNNTTPTKMMMISPEGSSSKGTKNNMKYLPYSYVETFLKLCRDIGLVDVDIFNAPDAIDKKDIRRVCMCICRLSKEARSHHLPVPDFNLFKSQAYNSTTPQKLAMSTDLVGGLRESLQKSSSKIQTDVPQAPEERSTGFAEIGFCETMQKAEIGQDVIVMSSQTPSLLEGAVEVGSGSETGKPVVHCDTAERFMIIPDRKLKNKAPDVSSKSQEQQTGKAVKSSLQWLAWWPMVGGLVVFLGTLLSVQMQNNRQVYEVKEGDTLAFISRHVSKSSWQEELVHRNPNIGNPDLIYPSECHKL</sequence>
<evidence type="ECO:0000313" key="4">
    <source>
        <dbReference type="EMBL" id="CAK9203584.1"/>
    </source>
</evidence>
<keyword evidence="5" id="KW-1185">Reference proteome</keyword>
<dbReference type="Pfam" id="PF01476">
    <property type="entry name" value="LysM"/>
    <property type="match status" value="1"/>
</dbReference>
<reference evidence="4" key="1">
    <citation type="submission" date="2024-02" db="EMBL/GenBank/DDBJ databases">
        <authorList>
            <consortium name="ELIXIR-Norway"/>
            <consortium name="Elixir Norway"/>
        </authorList>
    </citation>
    <scope>NUCLEOTIDE SEQUENCE</scope>
</reference>
<dbReference type="CDD" id="cd00014">
    <property type="entry name" value="CH_SF"/>
    <property type="match status" value="1"/>
</dbReference>
<feature type="region of interest" description="Disordered" evidence="1">
    <location>
        <begin position="72"/>
        <end position="96"/>
    </location>
</feature>
<dbReference type="Gene3D" id="3.10.350.10">
    <property type="entry name" value="LysM domain"/>
    <property type="match status" value="1"/>
</dbReference>
<dbReference type="InterPro" id="IPR018392">
    <property type="entry name" value="LysM"/>
</dbReference>
<keyword evidence="2" id="KW-0472">Membrane</keyword>
<name>A0ABP0TSN5_9BRYO</name>
<evidence type="ECO:0000259" key="3">
    <source>
        <dbReference type="PROSITE" id="PS51782"/>
    </source>
</evidence>
<feature type="transmembrane region" description="Helical" evidence="2">
    <location>
        <begin position="304"/>
        <end position="324"/>
    </location>
</feature>
<keyword evidence="2" id="KW-0812">Transmembrane</keyword>
<evidence type="ECO:0000256" key="2">
    <source>
        <dbReference type="SAM" id="Phobius"/>
    </source>
</evidence>
<feature type="domain" description="LysM" evidence="3">
    <location>
        <begin position="331"/>
        <end position="378"/>
    </location>
</feature>
<keyword evidence="2" id="KW-1133">Transmembrane helix</keyword>
<dbReference type="InterPro" id="IPR036872">
    <property type="entry name" value="CH_dom_sf"/>
</dbReference>
<gene>
    <name evidence="4" type="ORF">CSSPTR1EN2_LOCUS6959</name>
</gene>
<proteinExistence type="predicted"/>
<dbReference type="CDD" id="cd00118">
    <property type="entry name" value="LysM"/>
    <property type="match status" value="1"/>
</dbReference>
<dbReference type="SUPFAM" id="SSF47576">
    <property type="entry name" value="Calponin-homology domain, CH-domain"/>
    <property type="match status" value="1"/>
</dbReference>
<dbReference type="PANTHER" id="PTHR46756">
    <property type="entry name" value="TRANSGELIN"/>
    <property type="match status" value="1"/>
</dbReference>